<keyword evidence="5" id="KW-1185">Reference proteome</keyword>
<feature type="region of interest" description="Leucine repeat II (LRII)" evidence="3">
    <location>
        <begin position="257"/>
        <end position="289"/>
    </location>
</feature>
<comment type="caution">
    <text evidence="4">The sequence shown here is derived from an EMBL/GenBank/DDBJ whole genome shotgun (WGS) entry which is preliminary data.</text>
</comment>
<dbReference type="AlphaFoldDB" id="A0AAN8VBH7"/>
<comment type="caution">
    <text evidence="3">Lacks conserved residue(s) required for the propagation of feature annotation.</text>
</comment>
<evidence type="ECO:0000313" key="5">
    <source>
        <dbReference type="Proteomes" id="UP001370490"/>
    </source>
</evidence>
<feature type="short sequence motif" description="VHIID" evidence="3">
    <location>
        <begin position="211"/>
        <end position="215"/>
    </location>
</feature>
<dbReference type="PROSITE" id="PS50985">
    <property type="entry name" value="GRAS"/>
    <property type="match status" value="1"/>
</dbReference>
<protein>
    <submittedName>
        <fullName evidence="4">Transcription factor GRAS</fullName>
    </submittedName>
</protein>
<dbReference type="InterPro" id="IPR005202">
    <property type="entry name" value="TF_GRAS"/>
</dbReference>
<keyword evidence="1" id="KW-0805">Transcription regulation</keyword>
<evidence type="ECO:0000256" key="3">
    <source>
        <dbReference type="PROSITE-ProRule" id="PRU01191"/>
    </source>
</evidence>
<feature type="region of interest" description="SAW" evidence="3">
    <location>
        <begin position="394"/>
        <end position="466"/>
    </location>
</feature>
<sequence>MECEECHHSLISETAFSFHIQSPISPNITQDDNFHDGYMEKLLQIEAELMDLNSNRDDVVTDLENVQEFDLDLDFILQGPEQVIDHLTQEDNSNFKETVEETSITDLLLLGAEAIEADNFSLASAVVAKLNDLLFYEENGDNPFNRLAIFFTRGLHYKSINAAELMPEHVHRETSNMSAFQMLQELSPYMKFGHFTANQAILEATQGDHEVHVIDFDIMEGIQWPPLMADLAARKEVSLRLTAVVIAGQETNYGVQQTGRRLKEFADSVNLPFMFDHVAMVKEEDFEEIQVSHPPIANCMFHQLHMPNRSFSMVRTFLGGISKLSPKIVVLVEEELFNFSKIPSMSFVEFFCEALHHYNAVADSLVSSFPGGYEMGLRLIEKEFLGIKILDSVRRFPCEKQERKMWADGVFSSLNKFKRIPMSSCNVSQAKFLASLFCGGYWVQHEKGRLALCWKSKPLTTVSIWVPLRGI</sequence>
<evidence type="ECO:0000256" key="1">
    <source>
        <dbReference type="ARBA" id="ARBA00023015"/>
    </source>
</evidence>
<accession>A0AAN8VBH7</accession>
<name>A0AAN8VBH7_9MAGN</name>
<reference evidence="4 5" key="1">
    <citation type="submission" date="2023-12" db="EMBL/GenBank/DDBJ databases">
        <title>A high-quality genome assembly for Dillenia turbinata (Dilleniales).</title>
        <authorList>
            <person name="Chanderbali A."/>
        </authorList>
    </citation>
    <scope>NUCLEOTIDE SEQUENCE [LARGE SCALE GENOMIC DNA]</scope>
    <source>
        <strain evidence="4">LSX21</strain>
        <tissue evidence="4">Leaf</tissue>
    </source>
</reference>
<dbReference type="PANTHER" id="PTHR31636">
    <property type="entry name" value="OSJNBA0084A10.13 PROTEIN-RELATED"/>
    <property type="match status" value="1"/>
</dbReference>
<proteinExistence type="inferred from homology"/>
<dbReference type="EMBL" id="JBAMMX010000017">
    <property type="protein sequence ID" value="KAK6924222.1"/>
    <property type="molecule type" value="Genomic_DNA"/>
</dbReference>
<gene>
    <name evidence="4" type="ORF">RJ641_010422</name>
</gene>
<organism evidence="4 5">
    <name type="scientific">Dillenia turbinata</name>
    <dbReference type="NCBI Taxonomy" id="194707"/>
    <lineage>
        <taxon>Eukaryota</taxon>
        <taxon>Viridiplantae</taxon>
        <taxon>Streptophyta</taxon>
        <taxon>Embryophyta</taxon>
        <taxon>Tracheophyta</taxon>
        <taxon>Spermatophyta</taxon>
        <taxon>Magnoliopsida</taxon>
        <taxon>eudicotyledons</taxon>
        <taxon>Gunneridae</taxon>
        <taxon>Pentapetalae</taxon>
        <taxon>Dilleniales</taxon>
        <taxon>Dilleniaceae</taxon>
        <taxon>Dillenia</taxon>
    </lineage>
</organism>
<comment type="similarity">
    <text evidence="3">Belongs to the GRAS family.</text>
</comment>
<dbReference type="Proteomes" id="UP001370490">
    <property type="component" value="Unassembled WGS sequence"/>
</dbReference>
<evidence type="ECO:0000313" key="4">
    <source>
        <dbReference type="EMBL" id="KAK6924222.1"/>
    </source>
</evidence>
<dbReference type="Pfam" id="PF03514">
    <property type="entry name" value="GRAS"/>
    <property type="match status" value="1"/>
</dbReference>
<evidence type="ECO:0000256" key="2">
    <source>
        <dbReference type="ARBA" id="ARBA00023163"/>
    </source>
</evidence>
<keyword evidence="2" id="KW-0804">Transcription</keyword>